<dbReference type="AlphaFoldDB" id="A0A7S1ENC4"/>
<accession>A0A7S1ENC4</accession>
<dbReference type="InterPro" id="IPR004088">
    <property type="entry name" value="KH_dom_type_1"/>
</dbReference>
<dbReference type="SUPFAM" id="SSF51045">
    <property type="entry name" value="WW domain"/>
    <property type="match status" value="1"/>
</dbReference>
<dbReference type="PANTHER" id="PTHR10288">
    <property type="entry name" value="KH DOMAIN CONTAINING RNA BINDING PROTEIN"/>
    <property type="match status" value="1"/>
</dbReference>
<dbReference type="EMBL" id="HBFO01008056">
    <property type="protein sequence ID" value="CAD8814583.1"/>
    <property type="molecule type" value="Transcribed_RNA"/>
</dbReference>
<dbReference type="SMART" id="SM00456">
    <property type="entry name" value="WW"/>
    <property type="match status" value="1"/>
</dbReference>
<dbReference type="Gene3D" id="3.30.1370.10">
    <property type="entry name" value="K Homology domain, type 1"/>
    <property type="match status" value="3"/>
</dbReference>
<dbReference type="SUPFAM" id="SSF54791">
    <property type="entry name" value="Eukaryotic type KH-domain (KH-domain type I)"/>
    <property type="match status" value="3"/>
</dbReference>
<feature type="region of interest" description="Disordered" evidence="3">
    <location>
        <begin position="171"/>
        <end position="190"/>
    </location>
</feature>
<dbReference type="Gene3D" id="2.20.70.10">
    <property type="match status" value="1"/>
</dbReference>
<reference evidence="5" key="1">
    <citation type="submission" date="2021-01" db="EMBL/GenBank/DDBJ databases">
        <authorList>
            <person name="Corre E."/>
            <person name="Pelletier E."/>
            <person name="Niang G."/>
            <person name="Scheremetjew M."/>
            <person name="Finn R."/>
            <person name="Kale V."/>
            <person name="Holt S."/>
            <person name="Cochrane G."/>
            <person name="Meng A."/>
            <person name="Brown T."/>
            <person name="Cohen L."/>
        </authorList>
    </citation>
    <scope>NUCLEOTIDE SEQUENCE</scope>
    <source>
        <strain evidence="5">Clade-D-RCC1621</strain>
    </source>
</reference>
<evidence type="ECO:0000256" key="3">
    <source>
        <dbReference type="SAM" id="MobiDB-lite"/>
    </source>
</evidence>
<dbReference type="InterPro" id="IPR036612">
    <property type="entry name" value="KH_dom_type_1_sf"/>
</dbReference>
<evidence type="ECO:0000256" key="2">
    <source>
        <dbReference type="PROSITE-ProRule" id="PRU00117"/>
    </source>
</evidence>
<dbReference type="PROSITE" id="PS50084">
    <property type="entry name" value="KH_TYPE_1"/>
    <property type="match status" value="3"/>
</dbReference>
<dbReference type="PROSITE" id="PS01159">
    <property type="entry name" value="WW_DOMAIN_1"/>
    <property type="match status" value="1"/>
</dbReference>
<feature type="region of interest" description="Disordered" evidence="3">
    <location>
        <begin position="1"/>
        <end position="130"/>
    </location>
</feature>
<feature type="compositionally biased region" description="Pro residues" evidence="3">
    <location>
        <begin position="106"/>
        <end position="115"/>
    </location>
</feature>
<feature type="compositionally biased region" description="Low complexity" evidence="3">
    <location>
        <begin position="38"/>
        <end position="51"/>
    </location>
</feature>
<dbReference type="Pfam" id="PF00397">
    <property type="entry name" value="WW"/>
    <property type="match status" value="1"/>
</dbReference>
<gene>
    <name evidence="5" type="ORF">OMED0930_LOCUS5700</name>
</gene>
<dbReference type="Pfam" id="PF00013">
    <property type="entry name" value="KH_1"/>
    <property type="match status" value="3"/>
</dbReference>
<sequence>MQGGQYGGPPGPPAQQPQTNSRGPTRVISGADPRARRTAAAGATASAMAPAQGQMFGTAPQAYGGAPRGGLPPPPPAIGQQYGAPPLQQYSAPPAQFGGPQHYGGPPGPPGPPARGPGLGAASGPGWDGVGEQSVTEYIMCPNEHAGKVIGHGGEKINAIQTESGATVKIQNQSDVGPGQPRRVTITGPPDRVATASRMVYAIIESTTKRAPTSAPRQETNKAEILVPVQAADFGKIIGRGGETIRRLQEESGVRMQVDRPNSQVVISGDPSGCEVARTLLQEVIDAIPEPSSAGTTTEISAQGQEGRIIGKGGENIKSMAEQTGAKIVIVKETGMVRISGSPDNVQAAIDTVNAFIETQLNPVQRPGGGGGDSEYVPQHIGASEPSLIEYKPLWETHQSPEGYTYYYNTTTGETQWDEPPDFDGNL</sequence>
<name>A0A7S1ENC4_9CHLO</name>
<keyword evidence="2" id="KW-0694">RNA-binding</keyword>
<feature type="compositionally biased region" description="Gly residues" evidence="3">
    <location>
        <begin position="117"/>
        <end position="129"/>
    </location>
</feature>
<evidence type="ECO:0000256" key="1">
    <source>
        <dbReference type="ARBA" id="ARBA00022737"/>
    </source>
</evidence>
<protein>
    <recommendedName>
        <fullName evidence="4">WW domain-containing protein</fullName>
    </recommendedName>
</protein>
<dbReference type="PROSITE" id="PS50020">
    <property type="entry name" value="WW_DOMAIN_2"/>
    <property type="match status" value="1"/>
</dbReference>
<organism evidence="5">
    <name type="scientific">Ostreococcus mediterraneus</name>
    <dbReference type="NCBI Taxonomy" id="1486918"/>
    <lineage>
        <taxon>Eukaryota</taxon>
        <taxon>Viridiplantae</taxon>
        <taxon>Chlorophyta</taxon>
        <taxon>Mamiellophyceae</taxon>
        <taxon>Mamiellales</taxon>
        <taxon>Bathycoccaceae</taxon>
        <taxon>Ostreococcus</taxon>
    </lineage>
</organism>
<dbReference type="InterPro" id="IPR004087">
    <property type="entry name" value="KH_dom"/>
</dbReference>
<evidence type="ECO:0000259" key="4">
    <source>
        <dbReference type="PROSITE" id="PS50020"/>
    </source>
</evidence>
<dbReference type="CDD" id="cd00105">
    <property type="entry name" value="KH-I"/>
    <property type="match status" value="2"/>
</dbReference>
<dbReference type="GO" id="GO:0003723">
    <property type="term" value="F:RNA binding"/>
    <property type="evidence" value="ECO:0007669"/>
    <property type="project" value="UniProtKB-UniRule"/>
</dbReference>
<dbReference type="InterPro" id="IPR036020">
    <property type="entry name" value="WW_dom_sf"/>
</dbReference>
<proteinExistence type="predicted"/>
<feature type="domain" description="WW" evidence="4">
    <location>
        <begin position="389"/>
        <end position="422"/>
    </location>
</feature>
<keyword evidence="1" id="KW-0677">Repeat</keyword>
<dbReference type="InterPro" id="IPR001202">
    <property type="entry name" value="WW_dom"/>
</dbReference>
<dbReference type="SMART" id="SM00322">
    <property type="entry name" value="KH"/>
    <property type="match status" value="3"/>
</dbReference>
<evidence type="ECO:0000313" key="5">
    <source>
        <dbReference type="EMBL" id="CAD8814583.1"/>
    </source>
</evidence>